<sequence>MAVDSLCVGDLVFLYSEDAHGYVHATQSSTIHSEVAVGAGQDREKPNLPDLQVISFEICVANRYKLNKKYRKLKQRHDQDPTGKIKEAELRDAKAAADAENEDNIAEQRRQRGREVLYGQIIQLRHVFTNKFIHVSSTQTSRTETSNMKVDLLSYNAKHAEYRIMPRYKVKSEGDIVQVEDQIVLESVKTAGQYLSVSRSHFSGNHVYSGCHELNLSVRHSGFTVYRHLKPGPENEDRLLPGAPIQLFHKDIEAYLVAEGSFDEALVEDVHLRVRQLNQNNPRTLYPSSSALTYWQVEAAESVIKGGVLKWEQQCRLKHMVTRKYLTVDSNMKVTLTSDTDRRTIFRLHPVIKEADSIDYGTYCRIEQVVTGYWLHAEPDEYVRQDDRVHSQGDDTSMEGLKWTMASLRKVSVEKEMQYNDAFTIQKVAPDLVENFNCMAGMVPFLQNLIKQKKAGQNLTAKQAQDIKASLKEMSNFMFLNSEPSKKRQKLLRNLRIVELLVKVLLIPYVGSNDKRYLIDIFIEAYDVMRAYLVGDSRKNELYIAKHIPFFLDRIEQSQHTRDSHEEMVSLHAAYMVTELIRDNRKIVDRMTTAHIDKFMNLLRTKKNYRYLELLSVLCVCNNIAIPKNQTYITDVWLKDNQKLGPKRHNCVYLTEMGENIKQEPGVVYVKVDHRSQWVKLLDFAKKVVITDNSVRVLRDLQSKLPLMRRLIHSKMNDAQIQTMCSILDQLKEYCCLPEDPAQPHGINQDILYNQAILEDMFDILAKEFDVSLVEQYRGLQQVFQKALGLLTVMARGNASVQERLFNRLDVLLNVKGAEQELGEALAEVFTGNKMTCMRIMPHQVKRVMELVAQHHLDVPQFLDLLNAVVKVEELDLPLKRNQGYVMKYFMEYRTDVAAIVDKHKDRCVALLTGERNKEMIYLLALVDLLATCSEGENRFIESICQTIFSVNELLDIITDPKINNHRRRPYLRFLLWVYVNTASSLIEIGAGDMPHDKRVWDFMKNLTLEMEKVTEYVKENQTKAKHQLEMGPSRKDEFVEYYHGTLHYFIEAVFPFLQIFFRQVYAPEPEDEKHQQEPEIVDKLATALVAFVDVLGGLMSNEIHLQRMIACASAVLPMSTVDPEVMREFQEQYGAGASGSKVQNKAKENYIREYQGEEDLNIQLNIFAQNFSMVYGGFNDVKSQIGFPSDEDYTDVGGDEELPLGNEFQMMVKCFENTQEDLQPAQRYILTSKLLEQLRISSKSTLSMESERMAQEVLDVKCLQIMRALIHNQVVKLPQDWQSNFHKRKVKRSIQRLHDVQTALNDFETPHITMSLLAKPGDNIIKEVLSLLGLLLFGSISNVQPSIADYFTGTREEKFFLAVRERMQMSAINYREKRALIAQHQASQEHKIEQFKTLLRATRVGTQVMNIVQASNAFRSKLSMQSTGKKKRVTSAAKLKGRYSSQSRLGSRTSLNHSPSLMGSTAAMLSGAKMNKGLLPPIEGANGVELKQMKKKDDKQPLLTGSGNKVGPVGVELKVEDFDDNELEALAKEVGIEGATDLDYKDEGYITLVLKVLGAMCDGQFADLQDYLREQPDNIKTVNLVGEVTKFLGLVYSSITSEHIKLVTALFNTLVEMTSGNVTNQAVVFDNKVCDYINFILRADHSKSITVEEDFELADCIVNLILAMIEENHGSTVGEFGAKRVAGIAKDAVESLDTESIFKMVVKYYTMSLDEERFEEEEERKKYEELGCKYFHTLLRMEDLDKTIHPQLEKEVIRTDEDRAAWQFYKEGTMSIEIVKNDMLQKVYFRVKNQKVLRGEIKEKFKYEVDRSSPTNKLRDFLAWSQEIRKDINYQKRIYDNPLARFFVMFWTPANYSIILMSFFFAIFTLVTWVETGAHILNQNTSDVIDDPTPKYRYPYSEVGLYVLGGVHNLLALYILVSFFISNKPVFPRWCRPRSDDDEEDESDTSKSGAKEESKLAVRFFSSKTFYYIIFFVLSVLGTVFYGYTFSFHLLHIAANNQLLARVMQAVTKNGMSLILVGLLMAIIFYIYALICFGFFRHLFDNANGLFCSTVGECFVTILHRGLIISLFEVLENPDVIGDKTFAYFAVKSLLDLSFFIIITTIGLNIVFGIIVDTFSELRNSKWEIDNDMTTVCFICSRSSYDFEHQASGFECHVKKEHNQYAYLFFFIHLHEKQRNDYTSLELYVWKKYVEEDLTFFPTNRALSLQQEENRNEAILEQMQAQVTYIVSKMQEEEANKQRLIEKKQQQQFLQQEKAEVRRTEEL</sequence>
<protein>
    <recommendedName>
        <fullName evidence="13">Inositol 1,4,5-trisphosphate receptor</fullName>
    </recommendedName>
</protein>
<dbReference type="GeneID" id="106167650"/>
<dbReference type="InterPro" id="IPR036300">
    <property type="entry name" value="MIR_dom_sf"/>
</dbReference>
<dbReference type="Gene3D" id="1.25.10.30">
    <property type="entry name" value="IP3 receptor type 1 binding core, RIH domain"/>
    <property type="match status" value="1"/>
</dbReference>
<keyword evidence="6 13" id="KW-0256">Endoplasmic reticulum</keyword>
<dbReference type="RefSeq" id="XP_013401943.1">
    <property type="nucleotide sequence ID" value="XM_013546489.1"/>
</dbReference>
<reference evidence="17" key="1">
    <citation type="submission" date="2025-08" db="UniProtKB">
        <authorList>
            <consortium name="RefSeq"/>
        </authorList>
    </citation>
    <scope>IDENTIFICATION</scope>
    <source>
        <tissue evidence="17">Gonads</tissue>
    </source>
</reference>
<comment type="subcellular location">
    <subcellularLocation>
        <location evidence="1 13">Endoplasmic reticulum membrane</location>
        <topology evidence="1 13">Multi-pass membrane protein</topology>
    </subcellularLocation>
</comment>
<evidence type="ECO:0000256" key="13">
    <source>
        <dbReference type="RuleBase" id="RU368044"/>
    </source>
</evidence>
<keyword evidence="9 13" id="KW-0472">Membrane</keyword>
<feature type="transmembrane region" description="Helical" evidence="13">
    <location>
        <begin position="1855"/>
        <end position="1875"/>
    </location>
</feature>
<dbReference type="InterPro" id="IPR000493">
    <property type="entry name" value="InsP3_rcpt"/>
</dbReference>
<evidence type="ECO:0000256" key="14">
    <source>
        <dbReference type="SAM" id="Coils"/>
    </source>
</evidence>
<evidence type="ECO:0000256" key="4">
    <source>
        <dbReference type="ARBA" id="ARBA00022692"/>
    </source>
</evidence>
<keyword evidence="16" id="KW-1185">Reference proteome</keyword>
<evidence type="ECO:0000256" key="1">
    <source>
        <dbReference type="ARBA" id="ARBA00004477"/>
    </source>
</evidence>
<dbReference type="InterPro" id="IPR014821">
    <property type="entry name" value="Ins145_P3_rcpt"/>
</dbReference>
<keyword evidence="11 13" id="KW-1071">Ligand-gated ion channel</keyword>
<dbReference type="STRING" id="7574.A0A1S3IV44"/>
<dbReference type="Gene3D" id="1.10.287.70">
    <property type="match status" value="1"/>
</dbReference>
<evidence type="ECO:0000256" key="5">
    <source>
        <dbReference type="ARBA" id="ARBA00022737"/>
    </source>
</evidence>
<evidence type="ECO:0000256" key="10">
    <source>
        <dbReference type="ARBA" id="ARBA00023170"/>
    </source>
</evidence>
<keyword evidence="10 13" id="KW-0675">Receptor</keyword>
<keyword evidence="12 13" id="KW-0407">Ion channel</keyword>
<organism evidence="16 17">
    <name type="scientific">Lingula anatina</name>
    <name type="common">Brachiopod</name>
    <name type="synonym">Lingula unguis</name>
    <dbReference type="NCBI Taxonomy" id="7574"/>
    <lineage>
        <taxon>Eukaryota</taxon>
        <taxon>Metazoa</taxon>
        <taxon>Spiralia</taxon>
        <taxon>Lophotrochozoa</taxon>
        <taxon>Brachiopoda</taxon>
        <taxon>Linguliformea</taxon>
        <taxon>Lingulata</taxon>
        <taxon>Lingulida</taxon>
        <taxon>Linguloidea</taxon>
        <taxon>Lingulidae</taxon>
        <taxon>Lingula</taxon>
    </lineage>
</organism>
<name>A0A1S3IV44_LINAN</name>
<comment type="function">
    <text evidence="13">Receptor for inositol 1,4,5-trisphosphate, a second messenger that mediates the release of intracellular calcium.</text>
</comment>
<dbReference type="InterPro" id="IPR000699">
    <property type="entry name" value="RIH_dom"/>
</dbReference>
<keyword evidence="4 13" id="KW-0812">Transmembrane</keyword>
<feature type="transmembrane region" description="Helical" evidence="13">
    <location>
        <begin position="1904"/>
        <end position="1926"/>
    </location>
</feature>
<keyword evidence="13" id="KW-0106">Calcium</keyword>
<dbReference type="OrthoDB" id="300855at2759"/>
<feature type="transmembrane region" description="Helical" evidence="13">
    <location>
        <begin position="1971"/>
        <end position="1996"/>
    </location>
</feature>
<dbReference type="Pfam" id="PF02815">
    <property type="entry name" value="MIR"/>
    <property type="match status" value="1"/>
</dbReference>
<dbReference type="InterPro" id="IPR015925">
    <property type="entry name" value="Ryanodine_IP3_receptor"/>
</dbReference>
<dbReference type="SUPFAM" id="SSF100909">
    <property type="entry name" value="IP3 receptor type 1 binding core, domain 2"/>
    <property type="match status" value="2"/>
</dbReference>
<comment type="subunit">
    <text evidence="13">Homotetramer.</text>
</comment>
<comment type="domain">
    <text evidence="13">The receptor contains a calcium channel in its C-terminal extremity. Its large N-terminal cytoplasmic region has the ligand-binding site in the N-terminus and modulatory sites in the middle portion immediately upstream of the channel region.</text>
</comment>
<keyword evidence="13" id="KW-0109">Calcium transport</keyword>
<gene>
    <name evidence="17" type="primary">LOC106167650</name>
</gene>
<dbReference type="InterPro" id="IPR016093">
    <property type="entry name" value="MIR_motif"/>
</dbReference>
<evidence type="ECO:0000256" key="2">
    <source>
        <dbReference type="ARBA" id="ARBA00009453"/>
    </source>
</evidence>
<evidence type="ECO:0000256" key="9">
    <source>
        <dbReference type="ARBA" id="ARBA00023136"/>
    </source>
</evidence>
<dbReference type="GO" id="GO:0005220">
    <property type="term" value="F:inositol 1,4,5-trisphosphate-gated calcium channel activity"/>
    <property type="evidence" value="ECO:0007669"/>
    <property type="project" value="UniProtKB-UniRule"/>
</dbReference>
<dbReference type="CDD" id="cd23280">
    <property type="entry name" value="beta-trefoil_MIR_itr-1-like"/>
    <property type="match status" value="1"/>
</dbReference>
<dbReference type="Pfam" id="PF08709">
    <property type="entry name" value="Ins145_P3_rec"/>
    <property type="match status" value="1"/>
</dbReference>
<feature type="transmembrane region" description="Helical" evidence="13">
    <location>
        <begin position="2017"/>
        <end position="2041"/>
    </location>
</feature>
<dbReference type="KEGG" id="lak:106167650"/>
<dbReference type="Pfam" id="PF08454">
    <property type="entry name" value="RIH_assoc"/>
    <property type="match status" value="1"/>
</dbReference>
<feature type="transmembrane region" description="Helical" evidence="13">
    <location>
        <begin position="2098"/>
        <end position="2117"/>
    </location>
</feature>
<dbReference type="GO" id="GO:0051209">
    <property type="term" value="P:release of sequestered calcium ion into cytosol"/>
    <property type="evidence" value="ECO:0007669"/>
    <property type="project" value="UniProtKB-UniRule"/>
</dbReference>
<evidence type="ECO:0000256" key="12">
    <source>
        <dbReference type="ARBA" id="ARBA00023303"/>
    </source>
</evidence>
<dbReference type="PANTHER" id="PTHR13715:SF99">
    <property type="entry name" value="INOSITOL 1,4,5-TRISPHOSPHATE RECEPTOR-LIKE PROTEIN A"/>
    <property type="match status" value="1"/>
</dbReference>
<feature type="coiled-coil region" evidence="14">
    <location>
        <begin position="2232"/>
        <end position="2268"/>
    </location>
</feature>
<dbReference type="InterPro" id="IPR035910">
    <property type="entry name" value="RyR/IP3R_RIH_dom_sf"/>
</dbReference>
<evidence type="ECO:0000256" key="8">
    <source>
        <dbReference type="ARBA" id="ARBA00023065"/>
    </source>
</evidence>
<accession>A0A1S3IV44</accession>
<keyword evidence="7 13" id="KW-1133">Transmembrane helix</keyword>
<evidence type="ECO:0000256" key="3">
    <source>
        <dbReference type="ARBA" id="ARBA00022448"/>
    </source>
</evidence>
<evidence type="ECO:0000313" key="17">
    <source>
        <dbReference type="RefSeq" id="XP_013401943.1"/>
    </source>
</evidence>
<dbReference type="Gene3D" id="2.80.10.50">
    <property type="match status" value="2"/>
</dbReference>
<keyword evidence="14" id="KW-0175">Coiled coil</keyword>
<proteinExistence type="inferred from homology"/>
<evidence type="ECO:0000313" key="16">
    <source>
        <dbReference type="Proteomes" id="UP000085678"/>
    </source>
</evidence>
<dbReference type="PRINTS" id="PR00779">
    <property type="entry name" value="INSP3RECEPTR"/>
</dbReference>
<dbReference type="PROSITE" id="PS50919">
    <property type="entry name" value="MIR"/>
    <property type="match status" value="1"/>
</dbReference>
<evidence type="ECO:0000256" key="7">
    <source>
        <dbReference type="ARBA" id="ARBA00022989"/>
    </source>
</evidence>
<comment type="similarity">
    <text evidence="2 13">Belongs to the InsP3 receptor family.</text>
</comment>
<keyword evidence="8 13" id="KW-0406">Ion transport</keyword>
<keyword evidence="5" id="KW-0677">Repeat</keyword>
<evidence type="ECO:0000259" key="15">
    <source>
        <dbReference type="PROSITE" id="PS50919"/>
    </source>
</evidence>
<dbReference type="InterPro" id="IPR013662">
    <property type="entry name" value="RIH_assoc-dom"/>
</dbReference>
<dbReference type="PANTHER" id="PTHR13715">
    <property type="entry name" value="RYANODINE RECEPTOR AND IP3 RECEPTOR"/>
    <property type="match status" value="1"/>
</dbReference>
<keyword evidence="3 13" id="KW-0813">Transport</keyword>
<dbReference type="SMART" id="SM00472">
    <property type="entry name" value="MIR"/>
    <property type="match status" value="2"/>
</dbReference>
<dbReference type="GO" id="GO:0070679">
    <property type="term" value="F:inositol 1,4,5 trisphosphate binding"/>
    <property type="evidence" value="ECO:0007669"/>
    <property type="project" value="UniProtKB-UniRule"/>
</dbReference>
<keyword evidence="13" id="KW-0107">Calcium channel</keyword>
<dbReference type="Proteomes" id="UP000085678">
    <property type="component" value="Unplaced"/>
</dbReference>
<dbReference type="InParanoid" id="A0A1S3IV44"/>
<dbReference type="Pfam" id="PF01365">
    <property type="entry name" value="RYDR_ITPR"/>
    <property type="match status" value="2"/>
</dbReference>
<dbReference type="SUPFAM" id="SSF82109">
    <property type="entry name" value="MIR domain"/>
    <property type="match status" value="2"/>
</dbReference>
<feature type="domain" description="MIR" evidence="15">
    <location>
        <begin position="113"/>
        <end position="167"/>
    </location>
</feature>
<evidence type="ECO:0000256" key="11">
    <source>
        <dbReference type="ARBA" id="ARBA00023286"/>
    </source>
</evidence>
<evidence type="ECO:0000256" key="6">
    <source>
        <dbReference type="ARBA" id="ARBA00022824"/>
    </source>
</evidence>
<dbReference type="GO" id="GO:0005789">
    <property type="term" value="C:endoplasmic reticulum membrane"/>
    <property type="evidence" value="ECO:0007669"/>
    <property type="project" value="UniProtKB-SubCell"/>
</dbReference>